<reference evidence="4" key="3">
    <citation type="submission" date="2022-12" db="EMBL/GenBank/DDBJ databases">
        <title>Draft Genome Sequences of Bacillus licheniformis and Bacillus paralicheniformis strains isolated from Irish skim milk powders.</title>
        <authorList>
            <person name="Lourenco A."/>
            <person name="Li F."/>
            <person name="Geraldine D."/>
            <person name="Tobin J.T."/>
            <person name="Butler F."/>
            <person name="Jordan K."/>
            <person name="Obrien T."/>
        </authorList>
    </citation>
    <scope>NUCLEOTIDE SEQUENCE</scope>
    <source>
        <strain evidence="4">3370</strain>
    </source>
</reference>
<evidence type="ECO:0000313" key="7">
    <source>
        <dbReference type="Proteomes" id="UP000185604"/>
    </source>
</evidence>
<keyword evidence="3" id="KW-0012">Acyltransferase</keyword>
<evidence type="ECO:0000256" key="1">
    <source>
        <dbReference type="ARBA" id="ARBA00007274"/>
    </source>
</evidence>
<keyword evidence="2 5" id="KW-0808">Transferase</keyword>
<dbReference type="EMBL" id="JARAFO010000068">
    <property type="protein sequence ID" value="MDE1453850.1"/>
    <property type="molecule type" value="Genomic_DNA"/>
</dbReference>
<dbReference type="RefSeq" id="WP_020452125.1">
    <property type="nucleotide sequence ID" value="NZ_AP023088.1"/>
</dbReference>
<dbReference type="Proteomes" id="UP000185604">
    <property type="component" value="Unassembled WGS sequence"/>
</dbReference>
<dbReference type="Proteomes" id="UP001216709">
    <property type="component" value="Unassembled WGS sequence"/>
</dbReference>
<evidence type="ECO:0000256" key="2">
    <source>
        <dbReference type="ARBA" id="ARBA00022679"/>
    </source>
</evidence>
<evidence type="ECO:0000313" key="6">
    <source>
        <dbReference type="EMBL" id="TWL38761.1"/>
    </source>
</evidence>
<reference evidence="5 7" key="1">
    <citation type="journal article" date="2016" name="Front. Microbiol.">
        <title>High-Level Heat Resistance of Spores of Bacillus amyloliquefaciens and Bacillus licheniformis Results from the Presence of a spoVA Operon in a Tn1546 Transposon.</title>
        <authorList>
            <person name="Berendsen E.M."/>
            <person name="Koning R.A."/>
            <person name="Boekhorst J."/>
            <person name="de Jong A."/>
            <person name="Kuipers O.P."/>
            <person name="Wells-Bennik M.H."/>
        </authorList>
    </citation>
    <scope>NUCLEOTIDE SEQUENCE [LARGE SCALE GENOMIC DNA]</scope>
    <source>
        <strain evidence="5 7">B4121</strain>
    </source>
</reference>
<dbReference type="GO" id="GO:0016746">
    <property type="term" value="F:acyltransferase activity"/>
    <property type="evidence" value="ECO:0007669"/>
    <property type="project" value="UniProtKB-KW"/>
</dbReference>
<reference evidence="6 8" key="2">
    <citation type="submission" date="2019-06" db="EMBL/GenBank/DDBJ databases">
        <title>Genome sequence analysis of &gt;100 Bacillus licheniformis strains suggests intrinsic resistance to this species.</title>
        <authorList>
            <person name="Wels M."/>
            <person name="Siezen R.J."/>
            <person name="Johansen E."/>
            <person name="Stuer-Lauridsen B."/>
            <person name="Bjerre K."/>
            <person name="Nielsen B.K.K."/>
        </authorList>
    </citation>
    <scope>NUCLEOTIDE SEQUENCE [LARGE SCALE GENOMIC DNA]</scope>
    <source>
        <strain evidence="6 8">BAC-15381</strain>
    </source>
</reference>
<dbReference type="GeneID" id="62105695"/>
<dbReference type="Gene3D" id="2.160.10.10">
    <property type="entry name" value="Hexapeptide repeat proteins"/>
    <property type="match status" value="1"/>
</dbReference>
<evidence type="ECO:0000313" key="5">
    <source>
        <dbReference type="EMBL" id="OLF91059.1"/>
    </source>
</evidence>
<dbReference type="SUPFAM" id="SSF51161">
    <property type="entry name" value="Trimeric LpxA-like enzymes"/>
    <property type="match status" value="1"/>
</dbReference>
<dbReference type="InterPro" id="IPR011004">
    <property type="entry name" value="Trimer_LpxA-like_sf"/>
</dbReference>
<keyword evidence="8" id="KW-1185">Reference proteome</keyword>
<proteinExistence type="inferred from homology"/>
<gene>
    <name evidence="5" type="ORF">B4121_2537</name>
    <name evidence="6" type="ORF">CHCC15381_0879</name>
    <name evidence="4" type="ORF">PVN32_16940</name>
</gene>
<dbReference type="EMBL" id="LKPO01000019">
    <property type="protein sequence ID" value="OLF91059.1"/>
    <property type="molecule type" value="Genomic_DNA"/>
</dbReference>
<protein>
    <submittedName>
        <fullName evidence="5">Serine O-acetyltransferase</fullName>
    </submittedName>
    <submittedName>
        <fullName evidence="4">Serine acetyltransferase</fullName>
    </submittedName>
</protein>
<dbReference type="PANTHER" id="PTHR42811">
    <property type="entry name" value="SERINE ACETYLTRANSFERASE"/>
    <property type="match status" value="1"/>
</dbReference>
<organism evidence="5 7">
    <name type="scientific">Bacillus paralicheniformis</name>
    <dbReference type="NCBI Taxonomy" id="1648923"/>
    <lineage>
        <taxon>Bacteria</taxon>
        <taxon>Bacillati</taxon>
        <taxon>Bacillota</taxon>
        <taxon>Bacilli</taxon>
        <taxon>Bacillales</taxon>
        <taxon>Bacillaceae</taxon>
        <taxon>Bacillus</taxon>
    </lineage>
</organism>
<dbReference type="Proteomes" id="UP000429980">
    <property type="component" value="Unassembled WGS sequence"/>
</dbReference>
<evidence type="ECO:0000313" key="8">
    <source>
        <dbReference type="Proteomes" id="UP000429980"/>
    </source>
</evidence>
<dbReference type="EMBL" id="NILF01000036">
    <property type="protein sequence ID" value="TWL38761.1"/>
    <property type="molecule type" value="Genomic_DNA"/>
</dbReference>
<sequence>MIFTKTDLRYYLEQDKKALGISSRKRPKWFGDDIWKYQIALRKHEYYSNANSKVFKHVYRYLHKKRGLKLGFDIPVNVFGPGLRINHYGLLIVNSNAKIGANCDIHQGVNIGQNHAHHDVPTIGDNVWIGPGAKLFGSIHIADGISIGANAVVNKSFTEENITIAGVPAKKIKEAPSTMDRKQALQQQI</sequence>
<dbReference type="Pfam" id="PF00132">
    <property type="entry name" value="Hexapep"/>
    <property type="match status" value="1"/>
</dbReference>
<dbReference type="InterPro" id="IPR001451">
    <property type="entry name" value="Hexapep"/>
</dbReference>
<dbReference type="AlphaFoldDB" id="A0A6I7UBH7"/>
<name>A0A6I7UBH7_9BACI</name>
<comment type="caution">
    <text evidence="5">The sequence shown here is derived from an EMBL/GenBank/DDBJ whole genome shotgun (WGS) entry which is preliminary data.</text>
</comment>
<evidence type="ECO:0000256" key="3">
    <source>
        <dbReference type="ARBA" id="ARBA00023315"/>
    </source>
</evidence>
<dbReference type="CDD" id="cd03354">
    <property type="entry name" value="LbH_SAT"/>
    <property type="match status" value="1"/>
</dbReference>
<comment type="similarity">
    <text evidence="1">Belongs to the transferase hexapeptide repeat family.</text>
</comment>
<dbReference type="InterPro" id="IPR045304">
    <property type="entry name" value="LbH_SAT"/>
</dbReference>
<accession>A0A6I7UBH7</accession>
<evidence type="ECO:0000313" key="4">
    <source>
        <dbReference type="EMBL" id="MDE1453850.1"/>
    </source>
</evidence>